<gene>
    <name evidence="1" type="ORF">PAPYR_290</name>
</gene>
<dbReference type="InterPro" id="IPR013783">
    <property type="entry name" value="Ig-like_fold"/>
</dbReference>
<evidence type="ECO:0008006" key="3">
    <source>
        <dbReference type="Google" id="ProtNLM"/>
    </source>
</evidence>
<dbReference type="InterPro" id="IPR014756">
    <property type="entry name" value="Ig_E-set"/>
</dbReference>
<protein>
    <recommendedName>
        <fullName evidence="3">AMP-activated protein kinase glycogen-binding domain-containing protein</fullName>
    </recommendedName>
</protein>
<reference evidence="1" key="1">
    <citation type="journal article" date="2022" name="bioRxiv">
        <title>Genomics of Preaxostyla Flagellates Illuminates Evolutionary Transitions and the Path Towards Mitochondrial Loss.</title>
        <authorList>
            <person name="Novak L.V.F."/>
            <person name="Treitli S.C."/>
            <person name="Pyrih J."/>
            <person name="Halakuc P."/>
            <person name="Pipaliya S.V."/>
            <person name="Vacek V."/>
            <person name="Brzon O."/>
            <person name="Soukal P."/>
            <person name="Eme L."/>
            <person name="Dacks J.B."/>
            <person name="Karnkowska A."/>
            <person name="Elias M."/>
            <person name="Hampl V."/>
        </authorList>
    </citation>
    <scope>NUCLEOTIDE SEQUENCE</scope>
    <source>
        <strain evidence="1">RCP-MX</strain>
    </source>
</reference>
<evidence type="ECO:0000313" key="2">
    <source>
        <dbReference type="Proteomes" id="UP001141327"/>
    </source>
</evidence>
<comment type="caution">
    <text evidence="1">The sequence shown here is derived from an EMBL/GenBank/DDBJ whole genome shotgun (WGS) entry which is preliminary data.</text>
</comment>
<dbReference type="SUPFAM" id="SSF81296">
    <property type="entry name" value="E set domains"/>
    <property type="match status" value="1"/>
</dbReference>
<keyword evidence="2" id="KW-1185">Reference proteome</keyword>
<name>A0ABQ8UVC6_9EUKA</name>
<proteinExistence type="predicted"/>
<organism evidence="1 2">
    <name type="scientific">Paratrimastix pyriformis</name>
    <dbReference type="NCBI Taxonomy" id="342808"/>
    <lineage>
        <taxon>Eukaryota</taxon>
        <taxon>Metamonada</taxon>
        <taxon>Preaxostyla</taxon>
        <taxon>Paratrimastigidae</taxon>
        <taxon>Paratrimastix</taxon>
    </lineage>
</organism>
<dbReference type="Proteomes" id="UP001141327">
    <property type="component" value="Unassembled WGS sequence"/>
</dbReference>
<evidence type="ECO:0000313" key="1">
    <source>
        <dbReference type="EMBL" id="KAJ4463044.1"/>
    </source>
</evidence>
<dbReference type="Gene3D" id="2.60.40.10">
    <property type="entry name" value="Immunoglobulins"/>
    <property type="match status" value="1"/>
</dbReference>
<dbReference type="EMBL" id="JAPMOS010000001">
    <property type="protein sequence ID" value="KAJ4463044.1"/>
    <property type="molecule type" value="Genomic_DNA"/>
</dbReference>
<sequence>METSQAPRGPVCEMMDGVTPRVQKAHEIDEEILPTSGPEAQMFAPPEKREPSPIAFVNRYSDERCTLFKVPFFFDGPDPDTGARVEIKVEGVADRFEMKYDPPSRLWKRIINLPAGTCRYLYVVNGTNWLPDPAEPSRIQWSPEGEVRTILEVLSDPTHQVLSDPPALVAATEAEAWRAKQHHVLRSAGLGAAAAASDDAAGIGSELFHS</sequence>
<accession>A0ABQ8UVC6</accession>